<reference evidence="1" key="1">
    <citation type="submission" date="2018-02" db="EMBL/GenBank/DDBJ databases">
        <title>Rhizophora mucronata_Transcriptome.</title>
        <authorList>
            <person name="Meera S.P."/>
            <person name="Sreeshan A."/>
            <person name="Augustine A."/>
        </authorList>
    </citation>
    <scope>NUCLEOTIDE SEQUENCE</scope>
    <source>
        <tissue evidence="1">Leaf</tissue>
    </source>
</reference>
<dbReference type="EMBL" id="GGEC01003307">
    <property type="protein sequence ID" value="MBW83790.1"/>
    <property type="molecule type" value="Transcribed_RNA"/>
</dbReference>
<dbReference type="AlphaFoldDB" id="A0A2P2IRH9"/>
<name>A0A2P2IRH9_RHIMU</name>
<protein>
    <submittedName>
        <fullName evidence="1">Uncharacterized protein</fullName>
    </submittedName>
</protein>
<evidence type="ECO:0000313" key="1">
    <source>
        <dbReference type="EMBL" id="MBW83790.1"/>
    </source>
</evidence>
<accession>A0A2P2IRH9</accession>
<organism evidence="1">
    <name type="scientific">Rhizophora mucronata</name>
    <name type="common">Asiatic mangrove</name>
    <dbReference type="NCBI Taxonomy" id="61149"/>
    <lineage>
        <taxon>Eukaryota</taxon>
        <taxon>Viridiplantae</taxon>
        <taxon>Streptophyta</taxon>
        <taxon>Embryophyta</taxon>
        <taxon>Tracheophyta</taxon>
        <taxon>Spermatophyta</taxon>
        <taxon>Magnoliopsida</taxon>
        <taxon>eudicotyledons</taxon>
        <taxon>Gunneridae</taxon>
        <taxon>Pentapetalae</taxon>
        <taxon>rosids</taxon>
        <taxon>fabids</taxon>
        <taxon>Malpighiales</taxon>
        <taxon>Rhizophoraceae</taxon>
        <taxon>Rhizophora</taxon>
    </lineage>
</organism>
<proteinExistence type="predicted"/>
<sequence>MNCCSLPQSANDVVAVGCRSPLVHFGIRFLLHPLRNVVRAKTATSTKTSSSSFSSSLVSRAAVVIALINCLRLPK</sequence>